<evidence type="ECO:0000256" key="5">
    <source>
        <dbReference type="PROSITE-ProRule" id="PRU01240"/>
    </source>
</evidence>
<dbReference type="PROSITE" id="PS00138">
    <property type="entry name" value="SUBTILASE_SER"/>
    <property type="match status" value="1"/>
</dbReference>
<evidence type="ECO:0000259" key="8">
    <source>
        <dbReference type="Pfam" id="PF00082"/>
    </source>
</evidence>
<accession>A0A4U1CQM0</accession>
<feature type="signal peptide" evidence="7">
    <location>
        <begin position="1"/>
        <end position="21"/>
    </location>
</feature>
<dbReference type="PANTHER" id="PTHR43806:SF11">
    <property type="entry name" value="CEREVISIN-RELATED"/>
    <property type="match status" value="1"/>
</dbReference>
<evidence type="ECO:0000256" key="6">
    <source>
        <dbReference type="SAM" id="MobiDB-lite"/>
    </source>
</evidence>
<feature type="active site" description="Charge relay system" evidence="5">
    <location>
        <position position="70"/>
    </location>
</feature>
<dbReference type="InterPro" id="IPR050131">
    <property type="entry name" value="Peptidase_S8_subtilisin-like"/>
</dbReference>
<dbReference type="EMBL" id="SWBR01000003">
    <property type="protein sequence ID" value="TKC07901.1"/>
    <property type="molecule type" value="Genomic_DNA"/>
</dbReference>
<proteinExistence type="inferred from homology"/>
<evidence type="ECO:0000256" key="1">
    <source>
        <dbReference type="ARBA" id="ARBA00011073"/>
    </source>
</evidence>
<dbReference type="GO" id="GO:0006508">
    <property type="term" value="P:proteolysis"/>
    <property type="evidence" value="ECO:0007669"/>
    <property type="project" value="UniProtKB-KW"/>
</dbReference>
<keyword evidence="3 5" id="KW-0378">Hydrolase</keyword>
<dbReference type="InterPro" id="IPR000209">
    <property type="entry name" value="Peptidase_S8/S53_dom"/>
</dbReference>
<dbReference type="PRINTS" id="PR00723">
    <property type="entry name" value="SUBTILISIN"/>
</dbReference>
<evidence type="ECO:0000313" key="10">
    <source>
        <dbReference type="Proteomes" id="UP000309488"/>
    </source>
</evidence>
<dbReference type="SUPFAM" id="SSF52743">
    <property type="entry name" value="Subtilisin-like"/>
    <property type="match status" value="1"/>
</dbReference>
<feature type="active site" description="Charge relay system" evidence="5">
    <location>
        <position position="513"/>
    </location>
</feature>
<dbReference type="InterPro" id="IPR022398">
    <property type="entry name" value="Peptidase_S8_His-AS"/>
</dbReference>
<dbReference type="PANTHER" id="PTHR43806">
    <property type="entry name" value="PEPTIDASE S8"/>
    <property type="match status" value="1"/>
</dbReference>
<evidence type="ECO:0000256" key="2">
    <source>
        <dbReference type="ARBA" id="ARBA00022670"/>
    </source>
</evidence>
<dbReference type="InterPro" id="IPR034080">
    <property type="entry name" value="Protease_P7-like_dom"/>
</dbReference>
<dbReference type="InterPro" id="IPR023828">
    <property type="entry name" value="Peptidase_S8_Ser-AS"/>
</dbReference>
<dbReference type="Gene3D" id="3.40.50.200">
    <property type="entry name" value="Peptidase S8/S53 domain"/>
    <property type="match status" value="2"/>
</dbReference>
<protein>
    <submittedName>
        <fullName evidence="9">Peptidase S8</fullName>
    </submittedName>
</protein>
<comment type="similarity">
    <text evidence="1 5">Belongs to the peptidase S8 family.</text>
</comment>
<keyword evidence="4 5" id="KW-0720">Serine protease</keyword>
<feature type="active site" description="Charge relay system" evidence="5">
    <location>
        <position position="287"/>
    </location>
</feature>
<dbReference type="InterPro" id="IPR036852">
    <property type="entry name" value="Peptidase_S8/S53_dom_sf"/>
</dbReference>
<keyword evidence="7" id="KW-0732">Signal</keyword>
<dbReference type="OrthoDB" id="9798386at2"/>
<evidence type="ECO:0000256" key="4">
    <source>
        <dbReference type="ARBA" id="ARBA00022825"/>
    </source>
</evidence>
<dbReference type="RefSeq" id="WP_136841329.1">
    <property type="nucleotide sequence ID" value="NZ_SWBR01000003.1"/>
</dbReference>
<feature type="domain" description="Peptidase S8/S53" evidence="8">
    <location>
        <begin position="62"/>
        <end position="549"/>
    </location>
</feature>
<dbReference type="PROSITE" id="PS00137">
    <property type="entry name" value="SUBTILASE_HIS"/>
    <property type="match status" value="1"/>
</dbReference>
<sequence length="593" mass="66441">MKFRISLFFAFFIGIGVNVFAQDKNVVLPPNWHNLDLATSGYFGISTEKAYNELLKNKTPKQKVIVAVIDGGTDINHEDLKGVLWTNPKEIPGNGIDDDGNGYIDDIHGWNFLGSKNGNLAYDNLELVRIMRKFDAKYRSVINSTILDSTERKEYTLYQKARTDFGKKYDEASSTFPVYILIKKVMDSVALINKKDVPSMDDIERYKADDETEEYVKKIIRKGAKDEGSIEKFYTTIKKGYHELEVMLKYNLNIKYDQRFELVGDDYSNSNQRNYGNNDVAGPNADHGTHVSGIIGADRNNAIGILGVANNVSIMTIRVVPEGDERDKDVANGIRYAVDNGAKIINMSFGKGYKWDKKAVDEAVKYAETKGVLLVHAAGNDNNDNDAIENYPNKYYDSPEAEAYAKTHKKRENTGFVPPKPGDMPGQQPAMPGQPVNRRPDPFVKPIPKDTVKFKLPHANNWIEVGASTYKDNDELKASFSNFGKYNVDVFAPGFMINSTIPGSKYEEYDGTSMASPVVSGLAALILTYYPQLKPVDLRDIIMKSVTKVDHKIKYKNDKGENVRVLFSEICVSGGIVNTYNALKMAESYQLAK</sequence>
<dbReference type="CDD" id="cd07483">
    <property type="entry name" value="Peptidases_S8_Subtilisin_Novo-like"/>
    <property type="match status" value="1"/>
</dbReference>
<comment type="caution">
    <text evidence="9">The sequence shown here is derived from an EMBL/GenBank/DDBJ whole genome shotgun (WGS) entry which is preliminary data.</text>
</comment>
<dbReference type="AlphaFoldDB" id="A0A4U1CQM0"/>
<gene>
    <name evidence="9" type="ORF">FA048_12095</name>
</gene>
<name>A0A4U1CQM0_9SPHI</name>
<evidence type="ECO:0000256" key="7">
    <source>
        <dbReference type="SAM" id="SignalP"/>
    </source>
</evidence>
<keyword evidence="2 5" id="KW-0645">Protease</keyword>
<dbReference type="GO" id="GO:0005615">
    <property type="term" value="C:extracellular space"/>
    <property type="evidence" value="ECO:0007669"/>
    <property type="project" value="TreeGrafter"/>
</dbReference>
<organism evidence="9 10">
    <name type="scientific">Pedobacter polaris</name>
    <dbReference type="NCBI Taxonomy" id="2571273"/>
    <lineage>
        <taxon>Bacteria</taxon>
        <taxon>Pseudomonadati</taxon>
        <taxon>Bacteroidota</taxon>
        <taxon>Sphingobacteriia</taxon>
        <taxon>Sphingobacteriales</taxon>
        <taxon>Sphingobacteriaceae</taxon>
        <taxon>Pedobacter</taxon>
    </lineage>
</organism>
<evidence type="ECO:0000313" key="9">
    <source>
        <dbReference type="EMBL" id="TKC07901.1"/>
    </source>
</evidence>
<keyword evidence="10" id="KW-1185">Reference proteome</keyword>
<feature type="chain" id="PRO_5020308887" evidence="7">
    <location>
        <begin position="22"/>
        <end position="593"/>
    </location>
</feature>
<dbReference type="Proteomes" id="UP000309488">
    <property type="component" value="Unassembled WGS sequence"/>
</dbReference>
<feature type="region of interest" description="Disordered" evidence="6">
    <location>
        <begin position="404"/>
        <end position="433"/>
    </location>
</feature>
<dbReference type="InterPro" id="IPR015500">
    <property type="entry name" value="Peptidase_S8_subtilisin-rel"/>
</dbReference>
<dbReference type="Pfam" id="PF00082">
    <property type="entry name" value="Peptidase_S8"/>
    <property type="match status" value="1"/>
</dbReference>
<feature type="compositionally biased region" description="Low complexity" evidence="6">
    <location>
        <begin position="423"/>
        <end position="433"/>
    </location>
</feature>
<reference evidence="9 10" key="1">
    <citation type="submission" date="2019-04" db="EMBL/GenBank/DDBJ databases">
        <title>Pedobacter sp. RP-3-22 sp. nov., isolated from Arctic soil.</title>
        <authorList>
            <person name="Dahal R.H."/>
            <person name="Kim D.-U."/>
        </authorList>
    </citation>
    <scope>NUCLEOTIDE SEQUENCE [LARGE SCALE GENOMIC DNA]</scope>
    <source>
        <strain evidence="9 10">RP-3-22</strain>
    </source>
</reference>
<dbReference type="PROSITE" id="PS51892">
    <property type="entry name" value="SUBTILASE"/>
    <property type="match status" value="1"/>
</dbReference>
<dbReference type="GO" id="GO:0004252">
    <property type="term" value="F:serine-type endopeptidase activity"/>
    <property type="evidence" value="ECO:0007669"/>
    <property type="project" value="UniProtKB-UniRule"/>
</dbReference>
<evidence type="ECO:0000256" key="3">
    <source>
        <dbReference type="ARBA" id="ARBA00022801"/>
    </source>
</evidence>